<keyword evidence="4" id="KW-0560">Oxidoreductase</keyword>
<dbReference type="GO" id="GO:0005737">
    <property type="term" value="C:cytoplasm"/>
    <property type="evidence" value="ECO:0007669"/>
    <property type="project" value="TreeGrafter"/>
</dbReference>
<dbReference type="Pfam" id="PF07992">
    <property type="entry name" value="Pyr_redox_2"/>
    <property type="match status" value="1"/>
</dbReference>
<sequence>MVHEALERAMVIVGAGHVGGRAALALREFGWQGRIVMIGAEAHLPYERPPLSKQLLTGEREALHCQLCSRDAWQMHRIEHVIGRVEAIAPDRREVRLEHDSRVAYQALLLATGGHARRLAIAGADAEGVCTLRTLDDAAHVASRLVPGARVLIVGGGFIGLEAAASARKRGCLVCVIEGASRLLGRAVPAAIAHEVQRLHERHGVDVRVGVAPVAIERMANDAIRVSLSDGNSIIADCIIVGIGIEPADELAREAGLAVNRGVIVNGELETAAQGVFAAGDIAIHPSRFTGAPIRQETWHNAETQARVAARNMLGAKAVYEDVPWFWSDQYDHQLQVAGEPSLGARTVKRLLGDAGSIDFHFDANGRLVGASGFGATSAIAKDMKLARMLVERGLSPSAELLSDATIRLKSLL</sequence>
<dbReference type="PANTHER" id="PTHR43557:SF2">
    <property type="entry name" value="RIESKE DOMAIN-CONTAINING PROTEIN-RELATED"/>
    <property type="match status" value="1"/>
</dbReference>
<dbReference type="PRINTS" id="PR00368">
    <property type="entry name" value="FADPNR"/>
</dbReference>
<evidence type="ECO:0000259" key="6">
    <source>
        <dbReference type="Pfam" id="PF14759"/>
    </source>
</evidence>
<dbReference type="Gene3D" id="3.30.390.30">
    <property type="match status" value="1"/>
</dbReference>
<evidence type="ECO:0000256" key="1">
    <source>
        <dbReference type="ARBA" id="ARBA00001974"/>
    </source>
</evidence>
<dbReference type="STRING" id="1777143.AWB82_02560"/>
<comment type="caution">
    <text evidence="7">The sequence shown here is derived from an EMBL/GenBank/DDBJ whole genome shotgun (WGS) entry which is preliminary data.</text>
</comment>
<accession>A0A158AM30</accession>
<protein>
    <submittedName>
        <fullName evidence="7">FAD-dependent pyridine nucleotide-disulfide oxidoreductase</fullName>
    </submittedName>
</protein>
<evidence type="ECO:0000256" key="4">
    <source>
        <dbReference type="ARBA" id="ARBA00023002"/>
    </source>
</evidence>
<dbReference type="InterPro" id="IPR028202">
    <property type="entry name" value="Reductase_C"/>
</dbReference>
<dbReference type="InterPro" id="IPR016156">
    <property type="entry name" value="FAD/NAD-linked_Rdtase_dimer_sf"/>
</dbReference>
<evidence type="ECO:0000313" key="8">
    <source>
        <dbReference type="Proteomes" id="UP000054596"/>
    </source>
</evidence>
<evidence type="ECO:0000313" key="7">
    <source>
        <dbReference type="EMBL" id="SAK58779.1"/>
    </source>
</evidence>
<evidence type="ECO:0000256" key="2">
    <source>
        <dbReference type="ARBA" id="ARBA00022630"/>
    </source>
</evidence>
<keyword evidence="2" id="KW-0285">Flavoprotein</keyword>
<evidence type="ECO:0000256" key="3">
    <source>
        <dbReference type="ARBA" id="ARBA00022827"/>
    </source>
</evidence>
<comment type="cofactor">
    <cofactor evidence="1">
        <name>FAD</name>
        <dbReference type="ChEBI" id="CHEBI:57692"/>
    </cofactor>
</comment>
<dbReference type="Gene3D" id="3.50.50.60">
    <property type="entry name" value="FAD/NAD(P)-binding domain"/>
    <property type="match status" value="2"/>
</dbReference>
<dbReference type="EMBL" id="FCOJ02000015">
    <property type="protein sequence ID" value="SAK58779.1"/>
    <property type="molecule type" value="Genomic_DNA"/>
</dbReference>
<dbReference type="PANTHER" id="PTHR43557">
    <property type="entry name" value="APOPTOSIS-INDUCING FACTOR 1"/>
    <property type="match status" value="1"/>
</dbReference>
<dbReference type="InterPro" id="IPR036188">
    <property type="entry name" value="FAD/NAD-bd_sf"/>
</dbReference>
<dbReference type="Pfam" id="PF14759">
    <property type="entry name" value="Reductase_C"/>
    <property type="match status" value="1"/>
</dbReference>
<dbReference type="SUPFAM" id="SSF55424">
    <property type="entry name" value="FAD/NAD-linked reductases, dimerisation (C-terminal) domain"/>
    <property type="match status" value="1"/>
</dbReference>
<feature type="domain" description="FAD/NAD(P)-binding" evidence="5">
    <location>
        <begin position="10"/>
        <end position="306"/>
    </location>
</feature>
<dbReference type="RefSeq" id="WP_086967495.1">
    <property type="nucleotide sequence ID" value="NZ_FCOJ02000015.1"/>
</dbReference>
<evidence type="ECO:0000259" key="5">
    <source>
        <dbReference type="Pfam" id="PF07992"/>
    </source>
</evidence>
<keyword evidence="3" id="KW-0274">FAD</keyword>
<dbReference type="PRINTS" id="PR00411">
    <property type="entry name" value="PNDRDTASEI"/>
</dbReference>
<reference evidence="7" key="1">
    <citation type="submission" date="2016-01" db="EMBL/GenBank/DDBJ databases">
        <authorList>
            <person name="Peeters C."/>
        </authorList>
    </citation>
    <scope>NUCLEOTIDE SEQUENCE [LARGE SCALE GENOMIC DNA]</scope>
    <source>
        <strain evidence="7">LMG 29325</strain>
    </source>
</reference>
<dbReference type="GO" id="GO:0016651">
    <property type="term" value="F:oxidoreductase activity, acting on NAD(P)H"/>
    <property type="evidence" value="ECO:0007669"/>
    <property type="project" value="TreeGrafter"/>
</dbReference>
<gene>
    <name evidence="7" type="ORF">AWB82_02560</name>
</gene>
<dbReference type="AlphaFoldDB" id="A0A158AM30"/>
<dbReference type="Proteomes" id="UP000054596">
    <property type="component" value="Unassembled WGS sequence"/>
</dbReference>
<dbReference type="OrthoDB" id="9769238at2"/>
<name>A0A158AM30_9BURK</name>
<keyword evidence="8" id="KW-1185">Reference proteome</keyword>
<dbReference type="SUPFAM" id="SSF51905">
    <property type="entry name" value="FAD/NAD(P)-binding domain"/>
    <property type="match status" value="2"/>
</dbReference>
<organism evidence="7 8">
    <name type="scientific">Caballeronia glebae</name>
    <dbReference type="NCBI Taxonomy" id="1777143"/>
    <lineage>
        <taxon>Bacteria</taxon>
        <taxon>Pseudomonadati</taxon>
        <taxon>Pseudomonadota</taxon>
        <taxon>Betaproteobacteria</taxon>
        <taxon>Burkholderiales</taxon>
        <taxon>Burkholderiaceae</taxon>
        <taxon>Caballeronia</taxon>
    </lineage>
</organism>
<dbReference type="InterPro" id="IPR023753">
    <property type="entry name" value="FAD/NAD-binding_dom"/>
</dbReference>
<dbReference type="InterPro" id="IPR050446">
    <property type="entry name" value="FAD-oxidoreductase/Apoptosis"/>
</dbReference>
<feature type="domain" description="Reductase C-terminal" evidence="6">
    <location>
        <begin position="325"/>
        <end position="413"/>
    </location>
</feature>
<proteinExistence type="predicted"/>